<sequence>MIIFGLLIALITGVLFIILCTNIIISLFRKKPFPKKMLIATSIGFFLLLTIYIYEVYFFTFNHIDRDNLQEGPGPVASPTEEYTANAYYEPYGGAAGGVNVLVEITDHRDHQSQIIYYGDAKTDFNLDWVGENTLYIHNDHPENSNSNRSITLQVDKEIYHESGFVCKSLLMKDRYETCYQN</sequence>
<dbReference type="OrthoDB" id="2452314at2"/>
<protein>
    <submittedName>
        <fullName evidence="2">Uncharacterized protein</fullName>
    </submittedName>
</protein>
<name>A0A511W8P7_9BACI</name>
<dbReference type="Proteomes" id="UP000321440">
    <property type="component" value="Unassembled WGS sequence"/>
</dbReference>
<evidence type="ECO:0000313" key="2">
    <source>
        <dbReference type="EMBL" id="GEN45722.1"/>
    </source>
</evidence>
<evidence type="ECO:0000256" key="1">
    <source>
        <dbReference type="SAM" id="Phobius"/>
    </source>
</evidence>
<evidence type="ECO:0000313" key="3">
    <source>
        <dbReference type="Proteomes" id="UP000321440"/>
    </source>
</evidence>
<dbReference type="InterPro" id="IPR035406">
    <property type="entry name" value="DUF5412"/>
</dbReference>
<dbReference type="EMBL" id="BJYA01000010">
    <property type="protein sequence ID" value="GEN45722.1"/>
    <property type="molecule type" value="Genomic_DNA"/>
</dbReference>
<proteinExistence type="predicted"/>
<dbReference type="RefSeq" id="WP_146815900.1">
    <property type="nucleotide sequence ID" value="NZ_BJYA01000010.1"/>
</dbReference>
<feature type="transmembrane region" description="Helical" evidence="1">
    <location>
        <begin position="6"/>
        <end position="25"/>
    </location>
</feature>
<dbReference type="AlphaFoldDB" id="A0A511W8P7"/>
<keyword evidence="3" id="KW-1185">Reference proteome</keyword>
<feature type="transmembrane region" description="Helical" evidence="1">
    <location>
        <begin position="37"/>
        <end position="59"/>
    </location>
</feature>
<accession>A0A511W8P7</accession>
<keyword evidence="1" id="KW-0812">Transmembrane</keyword>
<keyword evidence="1" id="KW-0472">Membrane</keyword>
<keyword evidence="1" id="KW-1133">Transmembrane helix</keyword>
<comment type="caution">
    <text evidence="2">The sequence shown here is derived from an EMBL/GenBank/DDBJ whole genome shotgun (WGS) entry which is preliminary data.</text>
</comment>
<reference evidence="2 3" key="1">
    <citation type="submission" date="2019-07" db="EMBL/GenBank/DDBJ databases">
        <title>Whole genome shotgun sequence of Alkalibacillus haloalkaliphilus NBRC 103110.</title>
        <authorList>
            <person name="Hosoyama A."/>
            <person name="Uohara A."/>
            <person name="Ohji S."/>
            <person name="Ichikawa N."/>
        </authorList>
    </citation>
    <scope>NUCLEOTIDE SEQUENCE [LARGE SCALE GENOMIC DNA]</scope>
    <source>
        <strain evidence="2 3">NBRC 103110</strain>
    </source>
</reference>
<organism evidence="2 3">
    <name type="scientific">Alkalibacillus haloalkaliphilus</name>
    <dbReference type="NCBI Taxonomy" id="94136"/>
    <lineage>
        <taxon>Bacteria</taxon>
        <taxon>Bacillati</taxon>
        <taxon>Bacillota</taxon>
        <taxon>Bacilli</taxon>
        <taxon>Bacillales</taxon>
        <taxon>Bacillaceae</taxon>
        <taxon>Alkalibacillus</taxon>
    </lineage>
</organism>
<gene>
    <name evidence="2" type="ORF">AHA02nite_14980</name>
</gene>
<dbReference type="Pfam" id="PF17428">
    <property type="entry name" value="DUF5412"/>
    <property type="match status" value="1"/>
</dbReference>